<name>A0AA42US29_9PSED</name>
<feature type="chain" id="PRO_5041357057" evidence="2">
    <location>
        <begin position="29"/>
        <end position="446"/>
    </location>
</feature>
<dbReference type="RefSeq" id="WP_260271662.1">
    <property type="nucleotide sequence ID" value="NZ_CP104107.1"/>
</dbReference>
<feature type="signal peptide" evidence="2">
    <location>
        <begin position="1"/>
        <end position="28"/>
    </location>
</feature>
<accession>A0AA42US29</accession>
<dbReference type="Proteomes" id="UP001160882">
    <property type="component" value="Unassembled WGS sequence"/>
</dbReference>
<feature type="coiled-coil region" evidence="1">
    <location>
        <begin position="28"/>
        <end position="71"/>
    </location>
</feature>
<evidence type="ECO:0000313" key="3">
    <source>
        <dbReference type="EMBL" id="MDH1629200.1"/>
    </source>
</evidence>
<protein>
    <submittedName>
        <fullName evidence="3">Uncharacterized protein</fullName>
    </submittedName>
</protein>
<proteinExistence type="predicted"/>
<keyword evidence="1" id="KW-0175">Coiled coil</keyword>
<reference evidence="3" key="1">
    <citation type="submission" date="2022-09" db="EMBL/GenBank/DDBJ databases">
        <title>Intensive care unit water sources are persistently colonized with multi-drug resistant bacteria and are the site of extensive horizontal gene transfer of antibiotic resistance genes.</title>
        <authorList>
            <person name="Diorio-Toth L."/>
        </authorList>
    </citation>
    <scope>NUCLEOTIDE SEQUENCE</scope>
    <source>
        <strain evidence="3">GD03782</strain>
    </source>
</reference>
<evidence type="ECO:0000313" key="4">
    <source>
        <dbReference type="Proteomes" id="UP001160882"/>
    </source>
</evidence>
<comment type="caution">
    <text evidence="3">The sequence shown here is derived from an EMBL/GenBank/DDBJ whole genome shotgun (WGS) entry which is preliminary data.</text>
</comment>
<keyword evidence="2" id="KW-0732">Signal</keyword>
<evidence type="ECO:0000256" key="1">
    <source>
        <dbReference type="SAM" id="Coils"/>
    </source>
</evidence>
<organism evidence="3 4">
    <name type="scientific">Pseudomonas mosselii</name>
    <dbReference type="NCBI Taxonomy" id="78327"/>
    <lineage>
        <taxon>Bacteria</taxon>
        <taxon>Pseudomonadati</taxon>
        <taxon>Pseudomonadota</taxon>
        <taxon>Gammaproteobacteria</taxon>
        <taxon>Pseudomonadales</taxon>
        <taxon>Pseudomonadaceae</taxon>
        <taxon>Pseudomonas</taxon>
    </lineage>
</organism>
<dbReference type="AlphaFoldDB" id="A0AA42US29"/>
<gene>
    <name evidence="3" type="ORF">N5I14_02940</name>
</gene>
<evidence type="ECO:0000256" key="2">
    <source>
        <dbReference type="SAM" id="SignalP"/>
    </source>
</evidence>
<sequence>MRRNRLVGLSLGLYISLATGLTTLPVFADEQDDQLATLNKRLAILEAQEKVSQLEDKIAQAQLKAASALATAASADAATISGSKSKKATDEATAKYADVTALQKVLGDTKDIGVDGTISFNATDAAVLLQSRQGGILAARAAADELCAALRANKVLQQGLKGKPIVPISEQRLEQIVTAKLRTLRFNELYKAVEEASLYPVSVTGGGKPVLIDELFGDDAKTFSAPVVIAGLAQAQHIVSAVDNLAGVARVNKAYSLQTTAREDLFESRLSTCTGVMDASSLKRRADRDRLTTSLANYYKKLQKMQAFAAAVATERRDFDALSKATQKVATNNAIKAREALAARVAALTATDDGIASDLALVSMESVIADKPILTYSLAIQDTQIKKDRFLLNDKLTYQGTAEVVYQVTSAEGAILEGDAISITSKAYDVASTFSVKALANGGANH</sequence>
<dbReference type="EMBL" id="JAOCGG010000003">
    <property type="protein sequence ID" value="MDH1629200.1"/>
    <property type="molecule type" value="Genomic_DNA"/>
</dbReference>